<comment type="caution">
    <text evidence="3">The sequence shown here is derived from an EMBL/GenBank/DDBJ whole genome shotgun (WGS) entry which is preliminary data.</text>
</comment>
<feature type="domain" description="DUF6443" evidence="2">
    <location>
        <begin position="96"/>
        <end position="228"/>
    </location>
</feature>
<feature type="signal peptide" evidence="1">
    <location>
        <begin position="1"/>
        <end position="23"/>
    </location>
</feature>
<evidence type="ECO:0000313" key="4">
    <source>
        <dbReference type="Proteomes" id="UP000307244"/>
    </source>
</evidence>
<keyword evidence="1" id="KW-0732">Signal</keyword>
<name>A0A4U1CA34_9SPHI</name>
<feature type="chain" id="PRO_5020500481" evidence="1">
    <location>
        <begin position="24"/>
        <end position="711"/>
    </location>
</feature>
<gene>
    <name evidence="3" type="ORF">FA047_20105</name>
</gene>
<dbReference type="RefSeq" id="WP_225872806.1">
    <property type="nucleotide sequence ID" value="NZ_SWBQ01000010.1"/>
</dbReference>
<protein>
    <submittedName>
        <fullName evidence="3">RHS repeat-associated core domain-containing protein</fullName>
    </submittedName>
</protein>
<dbReference type="Pfam" id="PF20041">
    <property type="entry name" value="DUF6443"/>
    <property type="match status" value="1"/>
</dbReference>
<feature type="non-terminal residue" evidence="3">
    <location>
        <position position="711"/>
    </location>
</feature>
<proteinExistence type="predicted"/>
<evidence type="ECO:0000259" key="2">
    <source>
        <dbReference type="Pfam" id="PF20041"/>
    </source>
</evidence>
<dbReference type="Gene3D" id="2.180.10.10">
    <property type="entry name" value="RHS repeat-associated core"/>
    <property type="match status" value="1"/>
</dbReference>
<dbReference type="Proteomes" id="UP000307244">
    <property type="component" value="Unassembled WGS sequence"/>
</dbReference>
<accession>A0A4U1CA34</accession>
<dbReference type="EMBL" id="SWBQ01000010">
    <property type="protein sequence ID" value="TKC02811.1"/>
    <property type="molecule type" value="Genomic_DNA"/>
</dbReference>
<sequence length="711" mass="77698">MSIRFKIFIAASFTLLMSEVAIAQDITLNSYSNQTQITASRSITLADGFYIPSGSNVRIYTLASFQSCTPFAWSPTTSQNFVRSRIFKVAGVNSGNINDSRNVCEVNQTVQYYDGLGRTMQQIMVQGSPSFRDVVQPAVYDAFGREVKKYLPYVSSLLTSNGSFKTAAITDQTAFYNNPLSYGATGVATITNAAFAETKFEPSPLNRVVEQGAAGASWQLSAGHTAKLVYGANNTSTSYSTTGFAVRQYSAIPSVVSGREYQRTLSGTGYYAVNQLSLTVSKDENWVSGDGKAGTLEEYKDKEGRLMLKRLFNKDAGGNIEVLSTYYVYDDLGNLSFVLPPGADPDAAAIPGSTALNDFCYQYRYDGRKRLIEKKLPGKGWEHMVYNKLNQMVLSQDSIQRANNQWSFVKYDALGRTVITGLMGSSSDRTAWQTSIYGQSVLWEKRDNANASGTGTGYTNETLPTSGVSAYHSISYYDDYAFYGNSFSGPSGAQSAAVRGMSTGGKVNVLGSSTMLLSTIYYDEEGRAIQTKSQNNLSGTDVVDNTYNFAGELMASMRIHVVGGNTTTIATRFDYDHMGRKLATMESINGATEVVLSKLSYNELGQLQKKELHSTDGGSSFLQNTAYAYNERGWLKGSSSDQFSMKLKYDDVTVPQYNGNIANQDWGSGVSFTNVYTYGYDKLNRLLSGSSTGVAMAEVLTYDVMGNIKTM</sequence>
<reference evidence="3 4" key="1">
    <citation type="submission" date="2019-04" db="EMBL/GenBank/DDBJ databases">
        <title>Pedobacter sp. RP-3-15 sp. nov., isolated from Arctic soil.</title>
        <authorList>
            <person name="Dahal R.H."/>
            <person name="Kim D.-U."/>
        </authorList>
    </citation>
    <scope>NUCLEOTIDE SEQUENCE [LARGE SCALE GENOMIC DNA]</scope>
    <source>
        <strain evidence="3 4">RP-3-15</strain>
    </source>
</reference>
<organism evidence="3 4">
    <name type="scientific">Pedobacter frigoris</name>
    <dbReference type="NCBI Taxonomy" id="2571272"/>
    <lineage>
        <taxon>Bacteria</taxon>
        <taxon>Pseudomonadati</taxon>
        <taxon>Bacteroidota</taxon>
        <taxon>Sphingobacteriia</taxon>
        <taxon>Sphingobacteriales</taxon>
        <taxon>Sphingobacteriaceae</taxon>
        <taxon>Pedobacter</taxon>
    </lineage>
</organism>
<evidence type="ECO:0000313" key="3">
    <source>
        <dbReference type="EMBL" id="TKC02811.1"/>
    </source>
</evidence>
<dbReference type="InterPro" id="IPR045619">
    <property type="entry name" value="DUF6443"/>
</dbReference>
<keyword evidence="4" id="KW-1185">Reference proteome</keyword>
<evidence type="ECO:0000256" key="1">
    <source>
        <dbReference type="SAM" id="SignalP"/>
    </source>
</evidence>
<dbReference type="AlphaFoldDB" id="A0A4U1CA34"/>